<reference evidence="2 3" key="1">
    <citation type="submission" date="2023-11" db="EMBL/GenBank/DDBJ databases">
        <authorList>
            <person name="Xu M."/>
            <person name="Jiang T."/>
        </authorList>
    </citation>
    <scope>NUCLEOTIDE SEQUENCE [LARGE SCALE GENOMIC DNA]</scope>
    <source>
        <strain evidence="2 3">SD</strain>
    </source>
</reference>
<comment type="caution">
    <text evidence="2">The sequence shown here is derived from an EMBL/GenBank/DDBJ whole genome shotgun (WGS) entry which is preliminary data.</text>
</comment>
<accession>A0ABU4VN94</accession>
<evidence type="ECO:0000256" key="1">
    <source>
        <dbReference type="SAM" id="MobiDB-lite"/>
    </source>
</evidence>
<dbReference type="EMBL" id="JAXAVX010000005">
    <property type="protein sequence ID" value="MDX8152343.1"/>
    <property type="molecule type" value="Genomic_DNA"/>
</dbReference>
<feature type="region of interest" description="Disordered" evidence="1">
    <location>
        <begin position="1"/>
        <end position="21"/>
    </location>
</feature>
<dbReference type="RefSeq" id="WP_319954497.1">
    <property type="nucleotide sequence ID" value="NZ_JAXAVX010000005.1"/>
</dbReference>
<proteinExistence type="predicted"/>
<dbReference type="Proteomes" id="UP001277761">
    <property type="component" value="Unassembled WGS sequence"/>
</dbReference>
<organism evidence="2 3">
    <name type="scientific">Patulibacter brassicae</name>
    <dbReference type="NCBI Taxonomy" id="1705717"/>
    <lineage>
        <taxon>Bacteria</taxon>
        <taxon>Bacillati</taxon>
        <taxon>Actinomycetota</taxon>
        <taxon>Thermoleophilia</taxon>
        <taxon>Solirubrobacterales</taxon>
        <taxon>Patulibacteraceae</taxon>
        <taxon>Patulibacter</taxon>
    </lineage>
</organism>
<evidence type="ECO:0000313" key="3">
    <source>
        <dbReference type="Proteomes" id="UP001277761"/>
    </source>
</evidence>
<name>A0ABU4VN94_9ACTN</name>
<gene>
    <name evidence="2" type="ORF">SK069_12105</name>
</gene>
<protein>
    <submittedName>
        <fullName evidence="2">Uncharacterized protein</fullName>
    </submittedName>
</protein>
<keyword evidence="3" id="KW-1185">Reference proteome</keyword>
<evidence type="ECO:0000313" key="2">
    <source>
        <dbReference type="EMBL" id="MDX8152343.1"/>
    </source>
</evidence>
<sequence length="64" mass="7284">MGATNQQTGVRPVEHRTDRSWWEGPQVAQARGTAKARAIRARHALGVDRQVDEVLRMRRHRAQG</sequence>
<feature type="compositionally biased region" description="Basic and acidic residues" evidence="1">
    <location>
        <begin position="12"/>
        <end position="21"/>
    </location>
</feature>